<sequence length="47" mass="5827">MSRLRMAVQHFFNPLHMYCRLMDMGLARPTAHKMCRVYERLIYRRIL</sequence>
<dbReference type="EMBL" id="LNQE01000295">
    <property type="protein sequence ID" value="KUG27723.1"/>
    <property type="molecule type" value="Genomic_DNA"/>
</dbReference>
<evidence type="ECO:0000313" key="1">
    <source>
        <dbReference type="EMBL" id="KUG27723.1"/>
    </source>
</evidence>
<dbReference type="AlphaFoldDB" id="A0A0W8G3H5"/>
<protein>
    <submittedName>
        <fullName evidence="1">Uncharacterized protein</fullName>
    </submittedName>
</protein>
<name>A0A0W8G3H5_9ZZZZ</name>
<comment type="caution">
    <text evidence="1">The sequence shown here is derived from an EMBL/GenBank/DDBJ whole genome shotgun (WGS) entry which is preliminary data.</text>
</comment>
<organism evidence="1">
    <name type="scientific">hydrocarbon metagenome</name>
    <dbReference type="NCBI Taxonomy" id="938273"/>
    <lineage>
        <taxon>unclassified sequences</taxon>
        <taxon>metagenomes</taxon>
        <taxon>ecological metagenomes</taxon>
    </lineage>
</organism>
<accession>A0A0W8G3H5</accession>
<proteinExistence type="predicted"/>
<gene>
    <name evidence="1" type="ORF">ASZ90_002425</name>
</gene>
<reference evidence="1" key="1">
    <citation type="journal article" date="2015" name="Proc. Natl. Acad. Sci. U.S.A.">
        <title>Networks of energetic and metabolic interactions define dynamics in microbial communities.</title>
        <authorList>
            <person name="Embree M."/>
            <person name="Liu J.K."/>
            <person name="Al-Bassam M.M."/>
            <person name="Zengler K."/>
        </authorList>
    </citation>
    <scope>NUCLEOTIDE SEQUENCE</scope>
</reference>